<feature type="region of interest" description="Disordered" evidence="1">
    <location>
        <begin position="33"/>
        <end position="52"/>
    </location>
</feature>
<dbReference type="PROSITE" id="PS51318">
    <property type="entry name" value="TAT"/>
    <property type="match status" value="1"/>
</dbReference>
<evidence type="ECO:0000313" key="3">
    <source>
        <dbReference type="EMBL" id="MBF1663657.1"/>
    </source>
</evidence>
<feature type="non-terminal residue" evidence="3">
    <location>
        <position position="149"/>
    </location>
</feature>
<organism evidence="3 4">
    <name type="scientific">Rothia mucilaginosa</name>
    <dbReference type="NCBI Taxonomy" id="43675"/>
    <lineage>
        <taxon>Bacteria</taxon>
        <taxon>Bacillati</taxon>
        <taxon>Actinomycetota</taxon>
        <taxon>Actinomycetes</taxon>
        <taxon>Micrococcales</taxon>
        <taxon>Micrococcaceae</taxon>
        <taxon>Rothia</taxon>
    </lineage>
</organism>
<name>A0A930LA26_9MICC</name>
<feature type="compositionally biased region" description="Low complexity" evidence="1">
    <location>
        <begin position="33"/>
        <end position="50"/>
    </location>
</feature>
<dbReference type="AlphaFoldDB" id="A0A930LA26"/>
<dbReference type="PROSITE" id="PS51257">
    <property type="entry name" value="PROKAR_LIPOPROTEIN"/>
    <property type="match status" value="1"/>
</dbReference>
<accession>A0A930LA26</accession>
<feature type="signal peptide" evidence="2">
    <location>
        <begin position="1"/>
        <end position="31"/>
    </location>
</feature>
<gene>
    <name evidence="3" type="ORF">HXO64_03785</name>
</gene>
<evidence type="ECO:0000256" key="1">
    <source>
        <dbReference type="SAM" id="MobiDB-lite"/>
    </source>
</evidence>
<evidence type="ECO:0000313" key="4">
    <source>
        <dbReference type="Proteomes" id="UP000756427"/>
    </source>
</evidence>
<evidence type="ECO:0008006" key="5">
    <source>
        <dbReference type="Google" id="ProtNLM"/>
    </source>
</evidence>
<dbReference type="InterPro" id="IPR006311">
    <property type="entry name" value="TAT_signal"/>
</dbReference>
<dbReference type="Proteomes" id="UP000756427">
    <property type="component" value="Unassembled WGS sequence"/>
</dbReference>
<evidence type="ECO:0000256" key="2">
    <source>
        <dbReference type="SAM" id="SignalP"/>
    </source>
</evidence>
<feature type="chain" id="PRO_5038446313" description="Tat pathway signal sequence domain protein" evidence="2">
    <location>
        <begin position="32"/>
        <end position="149"/>
    </location>
</feature>
<comment type="caution">
    <text evidence="3">The sequence shown here is derived from an EMBL/GenBank/DDBJ whole genome shotgun (WGS) entry which is preliminary data.</text>
</comment>
<proteinExistence type="predicted"/>
<reference evidence="3" key="1">
    <citation type="submission" date="2020-04" db="EMBL/GenBank/DDBJ databases">
        <title>Deep metagenomics examines the oral microbiome during advanced dental caries in children, revealing novel taxa and co-occurrences with host molecules.</title>
        <authorList>
            <person name="Baker J.L."/>
            <person name="Morton J.T."/>
            <person name="Dinis M."/>
            <person name="Alvarez R."/>
            <person name="Tran N.C."/>
            <person name="Knight R."/>
            <person name="Edlund A."/>
        </authorList>
    </citation>
    <scope>NUCLEOTIDE SEQUENCE</scope>
    <source>
        <strain evidence="3">JCVI_44_bin.2</strain>
    </source>
</reference>
<sequence>MHMTRKFFLTRAGALGAVAALALTACGSQTAQNAQTSPSASTSASATPAPITEGKGAASRVAITYDGGVLVYDAKDMKLLADIPKEGFLRLSDAGDNRHLVVADGNSYTFLDTGVWSVAHGDHSHYYTTSPSLSSLSLVADHTGHVIKD</sequence>
<protein>
    <recommendedName>
        <fullName evidence="5">Tat pathway signal sequence domain protein</fullName>
    </recommendedName>
</protein>
<dbReference type="EMBL" id="JABZXR010000012">
    <property type="protein sequence ID" value="MBF1663657.1"/>
    <property type="molecule type" value="Genomic_DNA"/>
</dbReference>
<keyword evidence="2" id="KW-0732">Signal</keyword>